<dbReference type="EMBL" id="CADCWF010000192">
    <property type="protein sequence ID" value="CAA9564670.1"/>
    <property type="molecule type" value="Genomic_DNA"/>
</dbReference>
<feature type="compositionally biased region" description="Basic and acidic residues" evidence="1">
    <location>
        <begin position="16"/>
        <end position="33"/>
    </location>
</feature>
<name>A0A6J4V1M0_9BACT</name>
<organism evidence="2">
    <name type="scientific">uncultured Thermomicrobiales bacterium</name>
    <dbReference type="NCBI Taxonomy" id="1645740"/>
    <lineage>
        <taxon>Bacteria</taxon>
        <taxon>Pseudomonadati</taxon>
        <taxon>Thermomicrobiota</taxon>
        <taxon>Thermomicrobia</taxon>
        <taxon>Thermomicrobiales</taxon>
        <taxon>environmental samples</taxon>
    </lineage>
</organism>
<evidence type="ECO:0000313" key="2">
    <source>
        <dbReference type="EMBL" id="CAA9564670.1"/>
    </source>
</evidence>
<dbReference type="AlphaFoldDB" id="A0A6J4V1M0"/>
<protein>
    <submittedName>
        <fullName evidence="2">Uncharacterized protein</fullName>
    </submittedName>
</protein>
<reference evidence="2" key="1">
    <citation type="submission" date="2020-02" db="EMBL/GenBank/DDBJ databases">
        <authorList>
            <person name="Meier V. D."/>
        </authorList>
    </citation>
    <scope>NUCLEOTIDE SEQUENCE</scope>
    <source>
        <strain evidence="2">AVDCRST_MAG59</strain>
    </source>
</reference>
<feature type="region of interest" description="Disordered" evidence="1">
    <location>
        <begin position="16"/>
        <end position="41"/>
    </location>
</feature>
<evidence type="ECO:0000256" key="1">
    <source>
        <dbReference type="SAM" id="MobiDB-lite"/>
    </source>
</evidence>
<accession>A0A6J4V1M0</accession>
<gene>
    <name evidence="2" type="ORF">AVDCRST_MAG59-2896</name>
</gene>
<sequence>MSEHLSVLAQTEVLRGMERQFRESRAEPGDDRQQPSPSRQRVLERAFRARLGAGMIHLGRAIAGEGPGYRPQPADGPCG</sequence>
<proteinExistence type="predicted"/>